<reference evidence="1 2" key="1">
    <citation type="journal article" date="2018" name="BMC Genomics">
        <title>Comparative genome analyses reveal sequence features reflecting distinct modes of host-adaptation between dicot and monocot powdery mildew.</title>
        <authorList>
            <person name="Wu Y."/>
            <person name="Ma X."/>
            <person name="Pan Z."/>
            <person name="Kale S.D."/>
            <person name="Song Y."/>
            <person name="King H."/>
            <person name="Zhang Q."/>
            <person name="Presley C."/>
            <person name="Deng X."/>
            <person name="Wei C.I."/>
            <person name="Xiao S."/>
        </authorList>
    </citation>
    <scope>NUCLEOTIDE SEQUENCE [LARGE SCALE GENOMIC DNA]</scope>
    <source>
        <strain evidence="1">UMSG2</strain>
    </source>
</reference>
<proteinExistence type="predicted"/>
<evidence type="ECO:0000313" key="2">
    <source>
        <dbReference type="Proteomes" id="UP000286134"/>
    </source>
</evidence>
<organism evidence="1 2">
    <name type="scientific">Erysiphe neolycopersici</name>
    <dbReference type="NCBI Taxonomy" id="212602"/>
    <lineage>
        <taxon>Eukaryota</taxon>
        <taxon>Fungi</taxon>
        <taxon>Dikarya</taxon>
        <taxon>Ascomycota</taxon>
        <taxon>Pezizomycotina</taxon>
        <taxon>Leotiomycetes</taxon>
        <taxon>Erysiphales</taxon>
        <taxon>Erysiphaceae</taxon>
        <taxon>Erysiphe</taxon>
    </lineage>
</organism>
<evidence type="ECO:0000313" key="1">
    <source>
        <dbReference type="EMBL" id="RKF53236.1"/>
    </source>
</evidence>
<accession>A0A420H724</accession>
<sequence length="210" mass="23687">MAESLSQSKRKAPATNFKSDQDSDVYDVANINNNDYFDQLEVRFGLPGEDGIQSAIGFGLVINKLTEELLERQEEKFFEELIGDAMGIDGEITILHQICRFLGLIQQQDGSVKVSRTEKPFNFPWIGFCKENTLYLSIFSGPPKTADDEHIFQACRNWLVEQPVGNVTPKKFCKSLNDVVLSRMLVTNNNDDIAGGFVKDKTAYCWNMVT</sequence>
<comment type="caution">
    <text evidence="1">The sequence shown here is derived from an EMBL/GenBank/DDBJ whole genome shotgun (WGS) entry which is preliminary data.</text>
</comment>
<keyword evidence="2" id="KW-1185">Reference proteome</keyword>
<gene>
    <name evidence="1" type="ORF">OnM2_107026</name>
</gene>
<dbReference type="Proteomes" id="UP000286134">
    <property type="component" value="Unassembled WGS sequence"/>
</dbReference>
<protein>
    <submittedName>
        <fullName evidence="1">Uncharacterized protein</fullName>
    </submittedName>
</protein>
<name>A0A420H724_9PEZI</name>
<dbReference type="AlphaFoldDB" id="A0A420H724"/>
<dbReference type="EMBL" id="MCFK01010740">
    <property type="protein sequence ID" value="RKF53236.1"/>
    <property type="molecule type" value="Genomic_DNA"/>
</dbReference>